<dbReference type="InterPro" id="IPR020810">
    <property type="entry name" value="Enolase_C"/>
</dbReference>
<dbReference type="EMBL" id="CP070614">
    <property type="protein sequence ID" value="QSE87290.1"/>
    <property type="molecule type" value="Genomic_DNA"/>
</dbReference>
<keyword evidence="7 9" id="KW-0324">Glycolysis</keyword>
<feature type="binding site" evidence="9">
    <location>
        <position position="247"/>
    </location>
    <ligand>
        <name>Mg(2+)</name>
        <dbReference type="ChEBI" id="CHEBI:18420"/>
    </ligand>
</feature>
<dbReference type="RefSeq" id="WP_206003972.1">
    <property type="nucleotide sequence ID" value="NZ_CP070614.1"/>
</dbReference>
<sequence length="438" mass="46358">MSVTQIDSVHARQVFDSRGRPTVEVELSLRGGDVARASVPSGASTGTYEAHELRDGDEAVFNGLGVMLAVEHVNEEIAAALRGHDVMEQRGCDTLLRELDGTPGLSRLGANAVLGTSLAICRASAQVSGQPLYRRIAELAGVTEPTLPMPMVNILSGGLHAGRGMDVQDFLAVPLAATSMLEAIQLTARVRDAATTVCAERGLPTLLADEGGLSPGCRTGRDALELLVTSIERADLKPGIDVAIAIDVAAASLFDASSGDYHLRREGRRATTAEMIETMSSWVDDFPIVSIEDALDEEDWDGWQALTARLRGRVHLIGDDLFTTNPHRLSQGIARGCATGVLVKVNQNGTLTGTLDVVAAAGEAHYVPVVSARSGETEDDFLADLATGTAAGQIKVGSVRSSERLAKYNQLIRIAEDSSLRFSPLTLPGSFPASELIR</sequence>
<evidence type="ECO:0000256" key="2">
    <source>
        <dbReference type="ARBA" id="ARBA00009604"/>
    </source>
</evidence>
<evidence type="ECO:0000256" key="5">
    <source>
        <dbReference type="ARBA" id="ARBA00022525"/>
    </source>
</evidence>
<dbReference type="Gene3D" id="3.20.20.120">
    <property type="entry name" value="Enolase-like C-terminal domain"/>
    <property type="match status" value="1"/>
</dbReference>
<dbReference type="Gene3D" id="3.30.390.10">
    <property type="entry name" value="Enolase-like, N-terminal domain"/>
    <property type="match status" value="1"/>
</dbReference>
<dbReference type="PANTHER" id="PTHR11902:SF1">
    <property type="entry name" value="ENOLASE"/>
    <property type="match status" value="1"/>
</dbReference>
<comment type="catalytic activity">
    <reaction evidence="9">
        <text>(2R)-2-phosphoglycerate = phosphoenolpyruvate + H2O</text>
        <dbReference type="Rhea" id="RHEA:10164"/>
        <dbReference type="ChEBI" id="CHEBI:15377"/>
        <dbReference type="ChEBI" id="CHEBI:58289"/>
        <dbReference type="ChEBI" id="CHEBI:58702"/>
        <dbReference type="EC" id="4.2.1.11"/>
    </reaction>
</comment>
<feature type="active site" description="Proton acceptor" evidence="9">
    <location>
        <position position="344"/>
    </location>
</feature>
<keyword evidence="9" id="KW-0963">Cytoplasm</keyword>
<dbReference type="SMART" id="SM01192">
    <property type="entry name" value="Enolase_C"/>
    <property type="match status" value="1"/>
</dbReference>
<keyword evidence="5 9" id="KW-0964">Secreted</keyword>
<name>A0A974VWV8_9NOCA</name>
<dbReference type="SUPFAM" id="SSF51604">
    <property type="entry name" value="Enolase C-terminal domain-like"/>
    <property type="match status" value="1"/>
</dbReference>
<feature type="binding site" evidence="9">
    <location>
        <position position="395"/>
    </location>
    <ligand>
        <name>(2R)-2-phosphoglycerate</name>
        <dbReference type="ChEBI" id="CHEBI:58289"/>
    </ligand>
</feature>
<feature type="binding site" evidence="9">
    <location>
        <position position="319"/>
    </location>
    <ligand>
        <name>Mg(2+)</name>
        <dbReference type="ChEBI" id="CHEBI:18420"/>
    </ligand>
</feature>
<organism evidence="12 13">
    <name type="scientific">Rhodococcus pseudokoreensis</name>
    <dbReference type="NCBI Taxonomy" id="2811421"/>
    <lineage>
        <taxon>Bacteria</taxon>
        <taxon>Bacillati</taxon>
        <taxon>Actinomycetota</taxon>
        <taxon>Actinomycetes</taxon>
        <taxon>Mycobacteriales</taxon>
        <taxon>Nocardiaceae</taxon>
        <taxon>Rhodococcus</taxon>
    </lineage>
</organism>
<dbReference type="CDD" id="cd03313">
    <property type="entry name" value="enolase"/>
    <property type="match status" value="1"/>
</dbReference>
<evidence type="ECO:0000259" key="10">
    <source>
        <dbReference type="SMART" id="SM01192"/>
    </source>
</evidence>
<comment type="cofactor">
    <cofactor evidence="9">
        <name>Mg(2+)</name>
        <dbReference type="ChEBI" id="CHEBI:18420"/>
    </cofactor>
    <text evidence="9">Binds a second Mg(2+) ion via substrate during catalysis.</text>
</comment>
<dbReference type="InterPro" id="IPR029017">
    <property type="entry name" value="Enolase-like_N"/>
</dbReference>
<dbReference type="SMART" id="SM01193">
    <property type="entry name" value="Enolase_N"/>
    <property type="match status" value="1"/>
</dbReference>
<feature type="domain" description="Enolase N-terminal" evidence="11">
    <location>
        <begin position="6"/>
        <end position="136"/>
    </location>
</feature>
<accession>A0A974VWV8</accession>
<keyword evidence="6 9" id="KW-0460">Magnesium</keyword>
<gene>
    <name evidence="9 12" type="primary">eno</name>
    <name evidence="12" type="ORF">JWS13_01005</name>
</gene>
<evidence type="ECO:0000259" key="11">
    <source>
        <dbReference type="SMART" id="SM01193"/>
    </source>
</evidence>
<evidence type="ECO:0000313" key="12">
    <source>
        <dbReference type="EMBL" id="QSE87290.1"/>
    </source>
</evidence>
<dbReference type="EC" id="4.2.1.11" evidence="3 9"/>
<geneLocation type="plasmid" evidence="12 13">
    <name>unnamed5</name>
</geneLocation>
<evidence type="ECO:0000313" key="13">
    <source>
        <dbReference type="Proteomes" id="UP000662986"/>
    </source>
</evidence>
<keyword evidence="12" id="KW-0614">Plasmid</keyword>
<proteinExistence type="inferred from homology"/>
<comment type="function">
    <text evidence="9">Catalyzes the reversible conversion of 2-phosphoglycerate (2-PG) into phosphoenolpyruvate (PEP). It is essential for the degradation of carbohydrates via glycolysis.</text>
</comment>
<feature type="active site" description="Proton donor" evidence="9">
    <location>
        <position position="210"/>
    </location>
</feature>
<feature type="binding site" evidence="9">
    <location>
        <position position="373"/>
    </location>
    <ligand>
        <name>(2R)-2-phosphoglycerate</name>
        <dbReference type="ChEBI" id="CHEBI:58289"/>
    </ligand>
</feature>
<evidence type="ECO:0000256" key="9">
    <source>
        <dbReference type="HAMAP-Rule" id="MF_00318"/>
    </source>
</evidence>
<evidence type="ECO:0000256" key="3">
    <source>
        <dbReference type="ARBA" id="ARBA00012058"/>
    </source>
</evidence>
<dbReference type="PIRSF" id="PIRSF001400">
    <property type="entry name" value="Enolase"/>
    <property type="match status" value="1"/>
</dbReference>
<reference evidence="12 13" key="1">
    <citation type="journal article" date="2021" name="Microbiol. Resour. Announc.">
        <title>Complete Genome Sequences of Two Rhodococcus sp. Strains with Large and Linear Chromosomes, Isolated from Apple Rhizosphere.</title>
        <authorList>
            <person name="Benning S."/>
            <person name="Brugnone N."/>
            <person name="Siani R."/>
            <person name="Kublik S."/>
            <person name="Schloter M."/>
            <person name="Rad V."/>
        </authorList>
    </citation>
    <scope>NUCLEOTIDE SEQUENCE [LARGE SCALE GENOMIC DNA]</scope>
    <source>
        <strain evidence="12 13">R79</strain>
    </source>
</reference>
<dbReference type="SFLD" id="SFLDF00002">
    <property type="entry name" value="enolase"/>
    <property type="match status" value="1"/>
</dbReference>
<protein>
    <recommendedName>
        <fullName evidence="4 9">Enolase</fullName>
        <ecNumber evidence="3 9">4.2.1.11</ecNumber>
    </recommendedName>
    <alternativeName>
        <fullName evidence="9">2-phospho-D-glycerate hydro-lyase</fullName>
    </alternativeName>
    <alternativeName>
        <fullName evidence="9">2-phosphoglycerate dehydratase</fullName>
    </alternativeName>
</protein>
<evidence type="ECO:0000256" key="1">
    <source>
        <dbReference type="ARBA" id="ARBA00005031"/>
    </source>
</evidence>
<evidence type="ECO:0000256" key="7">
    <source>
        <dbReference type="ARBA" id="ARBA00023152"/>
    </source>
</evidence>
<dbReference type="SFLD" id="SFLDG00178">
    <property type="entry name" value="enolase"/>
    <property type="match status" value="1"/>
</dbReference>
<feature type="binding site" evidence="9">
    <location>
        <position position="374"/>
    </location>
    <ligand>
        <name>(2R)-2-phosphoglycerate</name>
        <dbReference type="ChEBI" id="CHEBI:58289"/>
    </ligand>
</feature>
<reference evidence="12 13" key="2">
    <citation type="journal article" date="2022" name="Arch. Microbiol.">
        <title>Rhodococcus pseudokoreensis sp. nov. isolated from the rhizosphere of young M26 apple rootstocks.</title>
        <authorList>
            <person name="Kampfer P."/>
            <person name="Glaeser S.P."/>
            <person name="Blom J."/>
            <person name="Wolf J."/>
            <person name="Benning S."/>
            <person name="Schloter M."/>
            <person name="Neumann-Schaal M."/>
        </authorList>
    </citation>
    <scope>NUCLEOTIDE SEQUENCE [LARGE SCALE GENOMIC DNA]</scope>
    <source>
        <strain evidence="12 13">R79</strain>
    </source>
</reference>
<dbReference type="PROSITE" id="PS00164">
    <property type="entry name" value="ENOLASE"/>
    <property type="match status" value="1"/>
</dbReference>
<dbReference type="Pfam" id="PF00113">
    <property type="entry name" value="Enolase_C"/>
    <property type="match status" value="1"/>
</dbReference>
<dbReference type="Pfam" id="PF03952">
    <property type="entry name" value="Enolase_N"/>
    <property type="match status" value="1"/>
</dbReference>
<dbReference type="InterPro" id="IPR020809">
    <property type="entry name" value="Enolase_CS"/>
</dbReference>
<evidence type="ECO:0000256" key="8">
    <source>
        <dbReference type="ARBA" id="ARBA00023239"/>
    </source>
</evidence>
<dbReference type="InterPro" id="IPR020811">
    <property type="entry name" value="Enolase_N"/>
</dbReference>
<keyword evidence="13" id="KW-1185">Reference proteome</keyword>
<dbReference type="Proteomes" id="UP000662986">
    <property type="component" value="Plasmid unnamed5"/>
</dbReference>
<dbReference type="InterPro" id="IPR036849">
    <property type="entry name" value="Enolase-like_C_sf"/>
</dbReference>
<dbReference type="SFLD" id="SFLDS00001">
    <property type="entry name" value="Enolase"/>
    <property type="match status" value="1"/>
</dbReference>
<dbReference type="PRINTS" id="PR00148">
    <property type="entry name" value="ENOLASE"/>
</dbReference>
<keyword evidence="9" id="KW-0479">Metal-binding</keyword>
<comment type="similarity">
    <text evidence="2 9">Belongs to the enolase family.</text>
</comment>
<feature type="binding site" evidence="9">
    <location>
        <position position="168"/>
    </location>
    <ligand>
        <name>(2R)-2-phosphoglycerate</name>
        <dbReference type="ChEBI" id="CHEBI:58289"/>
    </ligand>
</feature>
<evidence type="ECO:0000256" key="4">
    <source>
        <dbReference type="ARBA" id="ARBA00017068"/>
    </source>
</evidence>
<dbReference type="GO" id="GO:0004634">
    <property type="term" value="F:phosphopyruvate hydratase activity"/>
    <property type="evidence" value="ECO:0007669"/>
    <property type="project" value="UniProtKB-EC"/>
</dbReference>
<comment type="subcellular location">
    <subcellularLocation>
        <location evidence="9">Cytoplasm</location>
    </subcellularLocation>
    <subcellularLocation>
        <location evidence="9">Secreted</location>
    </subcellularLocation>
    <subcellularLocation>
        <location evidence="9">Cell surface</location>
    </subcellularLocation>
    <text evidence="9">Fractions of enolase are present in both the cytoplasm and on the cell surface.</text>
</comment>
<feature type="binding site" evidence="9">
    <location>
        <position position="344"/>
    </location>
    <ligand>
        <name>(2R)-2-phosphoglycerate</name>
        <dbReference type="ChEBI" id="CHEBI:58289"/>
    </ligand>
</feature>
<comment type="pathway">
    <text evidence="1 9">Carbohydrate degradation; glycolysis; pyruvate from D-glyceraldehyde 3-phosphate: step 4/5.</text>
</comment>
<keyword evidence="8 9" id="KW-0456">Lyase</keyword>
<feature type="binding site" evidence="9">
    <location>
        <position position="292"/>
    </location>
    <ligand>
        <name>Mg(2+)</name>
        <dbReference type="ChEBI" id="CHEBI:18420"/>
    </ligand>
</feature>
<dbReference type="HAMAP" id="MF_00318">
    <property type="entry name" value="Enolase"/>
    <property type="match status" value="1"/>
</dbReference>
<dbReference type="InterPro" id="IPR000941">
    <property type="entry name" value="Enolase"/>
</dbReference>
<feature type="domain" description="Enolase C-terminal TIM barrel" evidence="10">
    <location>
        <begin position="144"/>
        <end position="424"/>
    </location>
</feature>
<dbReference type="NCBIfam" id="TIGR01060">
    <property type="entry name" value="eno"/>
    <property type="match status" value="1"/>
</dbReference>
<dbReference type="PANTHER" id="PTHR11902">
    <property type="entry name" value="ENOLASE"/>
    <property type="match status" value="1"/>
</dbReference>
<evidence type="ECO:0000256" key="6">
    <source>
        <dbReference type="ARBA" id="ARBA00022842"/>
    </source>
</evidence>
<dbReference type="SUPFAM" id="SSF54826">
    <property type="entry name" value="Enolase N-terminal domain-like"/>
    <property type="match status" value="1"/>
</dbReference>